<feature type="transmembrane region" description="Helical" evidence="2">
    <location>
        <begin position="212"/>
        <end position="243"/>
    </location>
</feature>
<dbReference type="AlphaFoldDB" id="A0AAP0NQH6"/>
<dbReference type="PANTHER" id="PTHR34379">
    <property type="entry name" value="OS07G0553800 PROTEIN"/>
    <property type="match status" value="1"/>
</dbReference>
<organism evidence="3 4">
    <name type="scientific">Stephania japonica</name>
    <dbReference type="NCBI Taxonomy" id="461633"/>
    <lineage>
        <taxon>Eukaryota</taxon>
        <taxon>Viridiplantae</taxon>
        <taxon>Streptophyta</taxon>
        <taxon>Embryophyta</taxon>
        <taxon>Tracheophyta</taxon>
        <taxon>Spermatophyta</taxon>
        <taxon>Magnoliopsida</taxon>
        <taxon>Ranunculales</taxon>
        <taxon>Menispermaceae</taxon>
        <taxon>Menispermoideae</taxon>
        <taxon>Cissampelideae</taxon>
        <taxon>Stephania</taxon>
    </lineage>
</organism>
<proteinExistence type="predicted"/>
<accession>A0AAP0NQH6</accession>
<dbReference type="EMBL" id="JBBNAE010000006">
    <property type="protein sequence ID" value="KAK9115553.1"/>
    <property type="molecule type" value="Genomic_DNA"/>
</dbReference>
<evidence type="ECO:0000256" key="2">
    <source>
        <dbReference type="SAM" id="Phobius"/>
    </source>
</evidence>
<reference evidence="3 4" key="1">
    <citation type="submission" date="2024-01" db="EMBL/GenBank/DDBJ databases">
        <title>Genome assemblies of Stephania.</title>
        <authorList>
            <person name="Yang L."/>
        </authorList>
    </citation>
    <scope>NUCLEOTIDE SEQUENCE [LARGE SCALE GENOMIC DNA]</scope>
    <source>
        <strain evidence="3">QJT</strain>
        <tissue evidence="3">Leaf</tissue>
    </source>
</reference>
<feature type="region of interest" description="Disordered" evidence="1">
    <location>
        <begin position="175"/>
        <end position="201"/>
    </location>
</feature>
<feature type="compositionally biased region" description="Low complexity" evidence="1">
    <location>
        <begin position="177"/>
        <end position="195"/>
    </location>
</feature>
<evidence type="ECO:0000256" key="1">
    <source>
        <dbReference type="SAM" id="MobiDB-lite"/>
    </source>
</evidence>
<name>A0AAP0NQH6_9MAGN</name>
<comment type="caution">
    <text evidence="3">The sequence shown here is derived from an EMBL/GenBank/DDBJ whole genome shotgun (WGS) entry which is preliminary data.</text>
</comment>
<keyword evidence="2" id="KW-0812">Transmembrane</keyword>
<evidence type="ECO:0000313" key="3">
    <source>
        <dbReference type="EMBL" id="KAK9115553.1"/>
    </source>
</evidence>
<keyword evidence="2" id="KW-1133">Transmembrane helix</keyword>
<sequence length="295" mass="34013">MEEIEVEKPNKIKPQSTNLFSKSSCFGCFQRFDHNHGESEGRRRSKKRLFSRWFKFATRKKKSKTMKTVPLDSLKIVERKIDCKVESKSTEVLKSDCLVKFDGKDIGFFSNSDFQLKEKHRNVQKRSIDKLDLLDCLKEDTNDNSKDNKLLIKPRSEEDANLNNMNCQQIITKRTNSSRMLSSSSSRTAHQASSRPRSRRRNSLLTGKLEPVVGLSVVLLVLVIMLLWGKVCAILCASAWFYFIPCLRRILNFSDNHQICEENLNQSSGGIDLSSNEYKKKVILEGLLQRSKRQN</sequence>
<dbReference type="Proteomes" id="UP001417504">
    <property type="component" value="Unassembled WGS sequence"/>
</dbReference>
<dbReference type="InterPro" id="IPR040411">
    <property type="entry name" value="At5g23160-like"/>
</dbReference>
<keyword evidence="4" id="KW-1185">Reference proteome</keyword>
<evidence type="ECO:0008006" key="5">
    <source>
        <dbReference type="Google" id="ProtNLM"/>
    </source>
</evidence>
<evidence type="ECO:0000313" key="4">
    <source>
        <dbReference type="Proteomes" id="UP001417504"/>
    </source>
</evidence>
<dbReference type="PANTHER" id="PTHR34379:SF6">
    <property type="entry name" value="PROTEIN 3F"/>
    <property type="match status" value="1"/>
</dbReference>
<gene>
    <name evidence="3" type="ORF">Sjap_014500</name>
</gene>
<keyword evidence="2" id="KW-0472">Membrane</keyword>
<protein>
    <recommendedName>
        <fullName evidence="5">Transmembrane protein</fullName>
    </recommendedName>
</protein>